<protein>
    <submittedName>
        <fullName evidence="2">Uncharacterized protein</fullName>
    </submittedName>
</protein>
<organism evidence="2 3">
    <name type="scientific">Octadecabacter antarcticus 307</name>
    <dbReference type="NCBI Taxonomy" id="391626"/>
    <lineage>
        <taxon>Bacteria</taxon>
        <taxon>Pseudomonadati</taxon>
        <taxon>Pseudomonadota</taxon>
        <taxon>Alphaproteobacteria</taxon>
        <taxon>Rhodobacterales</taxon>
        <taxon>Roseobacteraceae</taxon>
        <taxon>Octadecabacter</taxon>
    </lineage>
</organism>
<feature type="transmembrane region" description="Helical" evidence="1">
    <location>
        <begin position="71"/>
        <end position="92"/>
    </location>
</feature>
<name>M9RBI0_9RHOB</name>
<evidence type="ECO:0000256" key="1">
    <source>
        <dbReference type="SAM" id="Phobius"/>
    </source>
</evidence>
<keyword evidence="1" id="KW-0472">Membrane</keyword>
<keyword evidence="1" id="KW-0812">Transmembrane</keyword>
<keyword evidence="1" id="KW-1133">Transmembrane helix</keyword>
<accession>M9RBI0</accession>
<sequence length="95" mass="10177">MFGAVIATLMAASIFMPWVEFFGESHGPQVFFDDGLQALGVRAQVHDLGLPLPRMEDFGGVLNGAREVMSIGVPAYFVSAALLVLIGLVRLIRGT</sequence>
<reference evidence="2 3" key="1">
    <citation type="journal article" date="2013" name="PLoS ONE">
        <title>Poles Apart: Arctic and Antarctic Octadecabacter strains Share High Genome Plasticity and a New Type of Xanthorhodopsin.</title>
        <authorList>
            <person name="Vollmers J."/>
            <person name="Voget S."/>
            <person name="Dietrich S."/>
            <person name="Gollnow K."/>
            <person name="Smits M."/>
            <person name="Meyer K."/>
            <person name="Brinkhoff T."/>
            <person name="Simon M."/>
            <person name="Daniel R."/>
        </authorList>
    </citation>
    <scope>NUCLEOTIDE SEQUENCE [LARGE SCALE GENOMIC DNA]</scope>
    <source>
        <strain evidence="2 3">307</strain>
    </source>
</reference>
<keyword evidence="3" id="KW-1185">Reference proteome</keyword>
<evidence type="ECO:0000313" key="2">
    <source>
        <dbReference type="EMBL" id="AGI67771.1"/>
    </source>
</evidence>
<dbReference type="KEGG" id="oat:OAN307_c21390"/>
<dbReference type="EMBL" id="CP003740">
    <property type="protein sequence ID" value="AGI67771.1"/>
    <property type="molecule type" value="Genomic_DNA"/>
</dbReference>
<dbReference type="RefSeq" id="WP_015499794.1">
    <property type="nucleotide sequence ID" value="NC_020911.1"/>
</dbReference>
<dbReference type="HOGENOM" id="CLU_2370074_0_0_5"/>
<evidence type="ECO:0000313" key="3">
    <source>
        <dbReference type="Proteomes" id="UP000005307"/>
    </source>
</evidence>
<gene>
    <name evidence="2" type="ORF">OAN307_c21390</name>
</gene>
<proteinExistence type="predicted"/>
<dbReference type="Proteomes" id="UP000005307">
    <property type="component" value="Chromosome"/>
</dbReference>
<dbReference type="AlphaFoldDB" id="M9RBI0"/>